<reference evidence="2" key="1">
    <citation type="journal article" date="2019" name="Int. J. Syst. Evol. Microbiol.">
        <title>The Global Catalogue of Microorganisms (GCM) 10K type strain sequencing project: providing services to taxonomists for standard genome sequencing and annotation.</title>
        <authorList>
            <consortium name="The Broad Institute Genomics Platform"/>
            <consortium name="The Broad Institute Genome Sequencing Center for Infectious Disease"/>
            <person name="Wu L."/>
            <person name="Ma J."/>
        </authorList>
    </citation>
    <scope>NUCLEOTIDE SEQUENCE [LARGE SCALE GENOMIC DNA]</scope>
    <source>
        <strain evidence="2">JCM 16929</strain>
    </source>
</reference>
<dbReference type="Proteomes" id="UP001501490">
    <property type="component" value="Unassembled WGS sequence"/>
</dbReference>
<keyword evidence="2" id="KW-1185">Reference proteome</keyword>
<organism evidence="1 2">
    <name type="scientific">Microlunatus ginsengisoli</name>
    <dbReference type="NCBI Taxonomy" id="363863"/>
    <lineage>
        <taxon>Bacteria</taxon>
        <taxon>Bacillati</taxon>
        <taxon>Actinomycetota</taxon>
        <taxon>Actinomycetes</taxon>
        <taxon>Propionibacteriales</taxon>
        <taxon>Propionibacteriaceae</taxon>
        <taxon>Microlunatus</taxon>
    </lineage>
</organism>
<proteinExistence type="predicted"/>
<dbReference type="EMBL" id="BAABAB010000044">
    <property type="protein sequence ID" value="GAA3636978.1"/>
    <property type="molecule type" value="Genomic_DNA"/>
</dbReference>
<evidence type="ECO:0000313" key="2">
    <source>
        <dbReference type="Proteomes" id="UP001501490"/>
    </source>
</evidence>
<name>A0ABP7ANJ6_9ACTN</name>
<sequence>MELGSLGPFTRNKPSALMGTVVGNPKLFGGLLSKHLAGPPPRLRRLFFAQEDYKDFWRRPLAPAPQQPNMTAGRIHVGNLLRGRSSLGPDLFELLVEFVTDLTQLRIEGGKHGQYRGD</sequence>
<protein>
    <submittedName>
        <fullName evidence="1">Uncharacterized protein</fullName>
    </submittedName>
</protein>
<comment type="caution">
    <text evidence="1">The sequence shown here is derived from an EMBL/GenBank/DDBJ whole genome shotgun (WGS) entry which is preliminary data.</text>
</comment>
<gene>
    <name evidence="1" type="ORF">GCM10022236_44360</name>
</gene>
<evidence type="ECO:0000313" key="1">
    <source>
        <dbReference type="EMBL" id="GAA3636978.1"/>
    </source>
</evidence>
<accession>A0ABP7ANJ6</accession>